<evidence type="ECO:0000256" key="1">
    <source>
        <dbReference type="SAM" id="MobiDB-lite"/>
    </source>
</evidence>
<gene>
    <name evidence="3" type="ORF">AGRA3207_004166</name>
</gene>
<proteinExistence type="predicted"/>
<dbReference type="Pfam" id="PF13349">
    <property type="entry name" value="DUF4097"/>
    <property type="match status" value="1"/>
</dbReference>
<dbReference type="Proteomes" id="UP001049518">
    <property type="component" value="Chromosome"/>
</dbReference>
<accession>A0ABX8R8L1</accession>
<dbReference type="EMBL" id="CP059572">
    <property type="protein sequence ID" value="QXJ26649.1"/>
    <property type="molecule type" value="Genomic_DNA"/>
</dbReference>
<keyword evidence="4" id="KW-1185">Reference proteome</keyword>
<feature type="region of interest" description="Disordered" evidence="1">
    <location>
        <begin position="116"/>
        <end position="142"/>
    </location>
</feature>
<reference evidence="3" key="1">
    <citation type="submission" date="2020-07" db="EMBL/GenBank/DDBJ databases">
        <authorList>
            <person name="Tarantini F.S."/>
            <person name="Hong K.W."/>
            <person name="Chan K.G."/>
        </authorList>
    </citation>
    <scope>NUCLEOTIDE SEQUENCE</scope>
    <source>
        <strain evidence="3">32-07</strain>
    </source>
</reference>
<evidence type="ECO:0000313" key="4">
    <source>
        <dbReference type="Proteomes" id="UP001049518"/>
    </source>
</evidence>
<dbReference type="PANTHER" id="PTHR34094:SF1">
    <property type="entry name" value="PROTEIN FAM185A"/>
    <property type="match status" value="1"/>
</dbReference>
<dbReference type="PANTHER" id="PTHR34094">
    <property type="match status" value="1"/>
</dbReference>
<evidence type="ECO:0000259" key="2">
    <source>
        <dbReference type="Pfam" id="PF13349"/>
    </source>
</evidence>
<dbReference type="InterPro" id="IPR025164">
    <property type="entry name" value="Toastrack_DUF4097"/>
</dbReference>
<protein>
    <submittedName>
        <fullName evidence="3">DUF4097 family beta strand repeat protein</fullName>
    </submittedName>
</protein>
<evidence type="ECO:0000313" key="3">
    <source>
        <dbReference type="EMBL" id="QXJ26649.1"/>
    </source>
</evidence>
<name>A0ABX8R8L1_9ACTN</name>
<feature type="domain" description="DUF4097" evidence="2">
    <location>
        <begin position="89"/>
        <end position="212"/>
    </location>
</feature>
<sequence>MAFASTYEDDAGLKGKITAVRVDVGSGGVTVRGGADRTALHRKIRYRDDRPDGPTHRIENGVLVLGGCGSRCSVSYTVDVPAGLPVSGSTSSGRIELTRVGKVDVRTSSGSIHLDGVNGTVSARTSDGRIQGSGLRGGRVDAQTSNGEIDLTLATPQDIRAKSGDGDVTVIVPAAPYRVTARTGDGGKNLKIANDPAGRFLIDLTTSNGDITAKPAG</sequence>
<organism evidence="3 4">
    <name type="scientific">Actinomadura graeca</name>
    <dbReference type="NCBI Taxonomy" id="2750812"/>
    <lineage>
        <taxon>Bacteria</taxon>
        <taxon>Bacillati</taxon>
        <taxon>Actinomycetota</taxon>
        <taxon>Actinomycetes</taxon>
        <taxon>Streptosporangiales</taxon>
        <taxon>Thermomonosporaceae</taxon>
        <taxon>Actinomadura</taxon>
    </lineage>
</organism>